<gene>
    <name evidence="3" type="ORF">PCOS0759_LOCUS6488</name>
</gene>
<dbReference type="GO" id="GO:0005664">
    <property type="term" value="C:nuclear origin of replication recognition complex"/>
    <property type="evidence" value="ECO:0007669"/>
    <property type="project" value="TreeGrafter"/>
</dbReference>
<name>A0A7S1PGQ1_9EUKA</name>
<dbReference type="GO" id="GO:0003688">
    <property type="term" value="F:DNA replication origin binding"/>
    <property type="evidence" value="ECO:0007669"/>
    <property type="project" value="TreeGrafter"/>
</dbReference>
<evidence type="ECO:0000256" key="1">
    <source>
        <dbReference type="SAM" id="MobiDB-lite"/>
    </source>
</evidence>
<dbReference type="EMBL" id="HBGD01007820">
    <property type="protein sequence ID" value="CAD9083246.1"/>
    <property type="molecule type" value="Transcribed_RNA"/>
</dbReference>
<feature type="compositionally biased region" description="Low complexity" evidence="1">
    <location>
        <begin position="159"/>
        <end position="173"/>
    </location>
</feature>
<evidence type="ECO:0000313" key="3">
    <source>
        <dbReference type="EMBL" id="CAD9083246.1"/>
    </source>
</evidence>
<feature type="compositionally biased region" description="Polar residues" evidence="1">
    <location>
        <begin position="91"/>
        <end position="102"/>
    </location>
</feature>
<dbReference type="Pfam" id="PF14630">
    <property type="entry name" value="ORC5_C"/>
    <property type="match status" value="1"/>
</dbReference>
<protein>
    <recommendedName>
        <fullName evidence="2">Origin recognition complex subunit 5 C-terminal domain-containing protein</fullName>
    </recommendedName>
</protein>
<dbReference type="PANTHER" id="PTHR12705">
    <property type="entry name" value="ORIGIN RECOGNITION COMPLEX SUBUNIT 5"/>
    <property type="match status" value="1"/>
</dbReference>
<dbReference type="AlphaFoldDB" id="A0A7S1PGQ1"/>
<accession>A0A7S1PGQ1</accession>
<dbReference type="InterPro" id="IPR020796">
    <property type="entry name" value="ORC5"/>
</dbReference>
<feature type="domain" description="Origin recognition complex subunit 5 C-terminal" evidence="2">
    <location>
        <begin position="473"/>
        <end position="611"/>
    </location>
</feature>
<organism evidence="3">
    <name type="scientific">Percolomonas cosmopolitus</name>
    <dbReference type="NCBI Taxonomy" id="63605"/>
    <lineage>
        <taxon>Eukaryota</taxon>
        <taxon>Discoba</taxon>
        <taxon>Heterolobosea</taxon>
        <taxon>Tetramitia</taxon>
        <taxon>Eutetramitia</taxon>
        <taxon>Percolomonadidae</taxon>
        <taxon>Percolomonas</taxon>
    </lineage>
</organism>
<feature type="region of interest" description="Disordered" evidence="1">
    <location>
        <begin position="61"/>
        <end position="102"/>
    </location>
</feature>
<dbReference type="GO" id="GO:0006270">
    <property type="term" value="P:DNA replication initiation"/>
    <property type="evidence" value="ECO:0007669"/>
    <property type="project" value="TreeGrafter"/>
</dbReference>
<feature type="region of interest" description="Disordered" evidence="1">
    <location>
        <begin position="145"/>
        <end position="174"/>
    </location>
</feature>
<dbReference type="PANTHER" id="PTHR12705:SF0">
    <property type="entry name" value="ORIGIN RECOGNITION COMPLEX SUBUNIT 5"/>
    <property type="match status" value="1"/>
</dbReference>
<sequence>MPPSAHCSPSIHTSLRPHQSHTLQSCLLASPFPYSCILLHGEASSGKSHYLHECLFGAKQGGGGGSVGSSSSGSDQRDQNHHHTHSKRRQGSTTTRVPTFVSEQSLSAHIGDTIYMRNRKEMQRYGHVIDDDFREEFEEMTLDGERMEPTTRPHSNTTHASPVSSAAQQHSSATQIVEPSRLIITIDSHELPHSSQALLALLSKKLHLSCPQSYDLAKMLHADERFARNGEENIFKRRRRAGALLQASYFLQEMERINESFHTPDLIVLMTNATEFLCNVPRDHFHHWMSIFESMYQIFNGRVCLVMEAHQPKEHVMRDVFMERDVLAVYFPRYSIEELKSILKAKNPQFAVEVQFYEEFLSLFLGAMHGVNREIGQLQRMVLEVYPVYRTIATQNARIKFLQDLLKIRLKHIKNPKLVYLEKAHTVSLFDEQDKNIEVGSDEWMDESSNKLSHRQIEQTHIQPYIINKDMTLLHALVLIATYVAKVQPKELDANMYVTEEEGVGKRRRKRVDSGGIKGRDASKPIPLSRINQIFYHILEDSDQDGLKMIRKQRWLTHDIHEAVRHLCSLGMMRDANSYSTLSDKKTFFLVVDQSFVELIAAPFGVSLTTYGIRRKDI</sequence>
<evidence type="ECO:0000259" key="2">
    <source>
        <dbReference type="Pfam" id="PF14630"/>
    </source>
</evidence>
<proteinExistence type="predicted"/>
<dbReference type="InterPro" id="IPR047088">
    <property type="entry name" value="ORC5_C"/>
</dbReference>
<reference evidence="3" key="1">
    <citation type="submission" date="2021-01" db="EMBL/GenBank/DDBJ databases">
        <authorList>
            <person name="Corre E."/>
            <person name="Pelletier E."/>
            <person name="Niang G."/>
            <person name="Scheremetjew M."/>
            <person name="Finn R."/>
            <person name="Kale V."/>
            <person name="Holt S."/>
            <person name="Cochrane G."/>
            <person name="Meng A."/>
            <person name="Brown T."/>
            <person name="Cohen L."/>
        </authorList>
    </citation>
    <scope>NUCLEOTIDE SEQUENCE</scope>
    <source>
        <strain evidence="3">WS</strain>
    </source>
</reference>